<dbReference type="PANTHER" id="PTHR40267">
    <property type="entry name" value="BLR3294 PROTEIN"/>
    <property type="match status" value="1"/>
</dbReference>
<name>A0AA86MVD7_9BACT</name>
<dbReference type="Pfam" id="PF17645">
    <property type="entry name" value="Amdase"/>
    <property type="match status" value="1"/>
</dbReference>
<dbReference type="Gene3D" id="3.40.50.12500">
    <property type="match status" value="1"/>
</dbReference>
<dbReference type="Proteomes" id="UP001179121">
    <property type="component" value="Chromosome"/>
</dbReference>
<dbReference type="AlphaFoldDB" id="A0AA86MVD7"/>
<evidence type="ECO:0000313" key="3">
    <source>
        <dbReference type="Proteomes" id="UP001179121"/>
    </source>
</evidence>
<evidence type="ECO:0000313" key="2">
    <source>
        <dbReference type="EMBL" id="CAI4029715.1"/>
    </source>
</evidence>
<reference evidence="2" key="1">
    <citation type="submission" date="2022-10" db="EMBL/GenBank/DDBJ databases">
        <authorList>
            <person name="Koch H."/>
        </authorList>
    </citation>
    <scope>NUCLEOTIDE SEQUENCE</scope>
    <source>
        <strain evidence="2">DNF</strain>
    </source>
</reference>
<dbReference type="EMBL" id="OX365700">
    <property type="protein sequence ID" value="CAI4029715.1"/>
    <property type="molecule type" value="Genomic_DNA"/>
</dbReference>
<dbReference type="KEGG" id="nti:DNFV4_00133"/>
<sequence>MMGEHQHASHHGPQKVIGPLSGKTINIPDVNRPPMPALAPSGVIHNGRTAEHFGEIDSSRGYPDVRSFRRKFGLIVPATNTSMEHELWSIIGRNPQTLRGVGLHTSNVITPKPTLETEADLLEYQKQFLGGLKAAVDTALLAEPQYMLMGMSLEHILCGIEQVKEPMAEIEEHSRLPWATWHEAVVAALRKYQARRIGILTPFDKKGNEHATRMFQDLGFEVVASVGFSCANALHIAHVPDWAKEKAILDMLATRDNALDAVVQCGTNMSLIDVAEQLEPVIGMPILGINAVIFWYALRETGIQGAVVGAGRLLQEF</sequence>
<feature type="region of interest" description="Disordered" evidence="1">
    <location>
        <begin position="1"/>
        <end position="26"/>
    </location>
</feature>
<organism evidence="2 3">
    <name type="scientific">Nitrospira tepida</name>
    <dbReference type="NCBI Taxonomy" id="2973512"/>
    <lineage>
        <taxon>Bacteria</taxon>
        <taxon>Pseudomonadati</taxon>
        <taxon>Nitrospirota</taxon>
        <taxon>Nitrospiria</taxon>
        <taxon>Nitrospirales</taxon>
        <taxon>Nitrospiraceae</taxon>
        <taxon>Nitrospira</taxon>
    </lineage>
</organism>
<proteinExistence type="predicted"/>
<gene>
    <name evidence="2" type="ORF">DNFV4_00133</name>
</gene>
<dbReference type="PANTHER" id="PTHR40267:SF1">
    <property type="entry name" value="BLR3294 PROTEIN"/>
    <property type="match status" value="1"/>
</dbReference>
<accession>A0AA86MVD7</accession>
<dbReference type="GO" id="GO:0016853">
    <property type="term" value="F:isomerase activity"/>
    <property type="evidence" value="ECO:0007669"/>
    <property type="project" value="UniProtKB-KW"/>
</dbReference>
<dbReference type="InterPro" id="IPR026286">
    <property type="entry name" value="MaiA/AMDase"/>
</dbReference>
<dbReference type="InterPro" id="IPR053714">
    <property type="entry name" value="Iso_Racemase_Enz_sf"/>
</dbReference>
<keyword evidence="2" id="KW-0413">Isomerase</keyword>
<keyword evidence="3" id="KW-1185">Reference proteome</keyword>
<protein>
    <submittedName>
        <fullName evidence="2">Maleate isomerase</fullName>
    </submittedName>
</protein>
<evidence type="ECO:0000256" key="1">
    <source>
        <dbReference type="SAM" id="MobiDB-lite"/>
    </source>
</evidence>